<name>A0ABP7B1W5_9PSEU</name>
<accession>A0ABP7B1W5</accession>
<evidence type="ECO:0000256" key="2">
    <source>
        <dbReference type="ARBA" id="ARBA00022448"/>
    </source>
</evidence>
<feature type="transmembrane region" description="Helical" evidence="8">
    <location>
        <begin position="98"/>
        <end position="119"/>
    </location>
</feature>
<organism evidence="9 10">
    <name type="scientific">Lentzea roselyniae</name>
    <dbReference type="NCBI Taxonomy" id="531940"/>
    <lineage>
        <taxon>Bacteria</taxon>
        <taxon>Bacillati</taxon>
        <taxon>Actinomycetota</taxon>
        <taxon>Actinomycetes</taxon>
        <taxon>Pseudonocardiales</taxon>
        <taxon>Pseudonocardiaceae</taxon>
        <taxon>Lentzea</taxon>
    </lineage>
</organism>
<dbReference type="InterPro" id="IPR003445">
    <property type="entry name" value="Cat_transpt"/>
</dbReference>
<dbReference type="RefSeq" id="WP_428834158.1">
    <property type="nucleotide sequence ID" value="NZ_BAABBE010000009.1"/>
</dbReference>
<reference evidence="10" key="1">
    <citation type="journal article" date="2019" name="Int. J. Syst. Evol. Microbiol.">
        <title>The Global Catalogue of Microorganisms (GCM) 10K type strain sequencing project: providing services to taxonomists for standard genome sequencing and annotation.</title>
        <authorList>
            <consortium name="The Broad Institute Genomics Platform"/>
            <consortium name="The Broad Institute Genome Sequencing Center for Infectious Disease"/>
            <person name="Wu L."/>
            <person name="Ma J."/>
        </authorList>
    </citation>
    <scope>NUCLEOTIDE SEQUENCE [LARGE SCALE GENOMIC DNA]</scope>
    <source>
        <strain evidence="10">JCM 17494</strain>
    </source>
</reference>
<evidence type="ECO:0000313" key="9">
    <source>
        <dbReference type="EMBL" id="GAA3645702.1"/>
    </source>
</evidence>
<keyword evidence="6" id="KW-0406">Ion transport</keyword>
<keyword evidence="5 8" id="KW-1133">Transmembrane helix</keyword>
<dbReference type="EMBL" id="BAABBE010000009">
    <property type="protein sequence ID" value="GAA3645702.1"/>
    <property type="molecule type" value="Genomic_DNA"/>
</dbReference>
<evidence type="ECO:0000256" key="6">
    <source>
        <dbReference type="ARBA" id="ARBA00023065"/>
    </source>
</evidence>
<keyword evidence="7 8" id="KW-0472">Membrane</keyword>
<dbReference type="PANTHER" id="PTHR32024">
    <property type="entry name" value="TRK SYSTEM POTASSIUM UPTAKE PROTEIN TRKG-RELATED"/>
    <property type="match status" value="1"/>
</dbReference>
<keyword evidence="3" id="KW-1003">Cell membrane</keyword>
<evidence type="ECO:0000256" key="1">
    <source>
        <dbReference type="ARBA" id="ARBA00004651"/>
    </source>
</evidence>
<dbReference type="Pfam" id="PF02386">
    <property type="entry name" value="TrkH"/>
    <property type="match status" value="1"/>
</dbReference>
<protein>
    <recommendedName>
        <fullName evidence="11">Cation transport protein</fullName>
    </recommendedName>
</protein>
<keyword evidence="2" id="KW-0813">Transport</keyword>
<evidence type="ECO:0000313" key="10">
    <source>
        <dbReference type="Proteomes" id="UP001500711"/>
    </source>
</evidence>
<feature type="transmembrane region" description="Helical" evidence="8">
    <location>
        <begin position="150"/>
        <end position="172"/>
    </location>
</feature>
<evidence type="ECO:0000256" key="3">
    <source>
        <dbReference type="ARBA" id="ARBA00022475"/>
    </source>
</evidence>
<proteinExistence type="predicted"/>
<comment type="subcellular location">
    <subcellularLocation>
        <location evidence="1">Cell membrane</location>
        <topology evidence="1">Multi-pass membrane protein</topology>
    </subcellularLocation>
</comment>
<dbReference type="PANTHER" id="PTHR32024:SF1">
    <property type="entry name" value="KTR SYSTEM POTASSIUM UPTAKE PROTEIN B"/>
    <property type="match status" value="1"/>
</dbReference>
<gene>
    <name evidence="9" type="ORF">GCM10022267_35490</name>
</gene>
<evidence type="ECO:0000256" key="8">
    <source>
        <dbReference type="SAM" id="Phobius"/>
    </source>
</evidence>
<keyword evidence="4 8" id="KW-0812">Transmembrane</keyword>
<feature type="transmembrane region" description="Helical" evidence="8">
    <location>
        <begin position="46"/>
        <end position="77"/>
    </location>
</feature>
<evidence type="ECO:0008006" key="11">
    <source>
        <dbReference type="Google" id="ProtNLM"/>
    </source>
</evidence>
<evidence type="ECO:0000256" key="7">
    <source>
        <dbReference type="ARBA" id="ARBA00023136"/>
    </source>
</evidence>
<evidence type="ECO:0000256" key="5">
    <source>
        <dbReference type="ARBA" id="ARBA00022989"/>
    </source>
</evidence>
<dbReference type="Proteomes" id="UP001500711">
    <property type="component" value="Unassembled WGS sequence"/>
</dbReference>
<evidence type="ECO:0000256" key="4">
    <source>
        <dbReference type="ARBA" id="ARBA00022692"/>
    </source>
</evidence>
<sequence length="189" mass="19764">MPAPIQSPRCSLRLAGVFHGVMPRTAGFNSLGVGAMNSSTLLINDVLMFIGGGSAGTAGGIKVTTFALLGFVILAEIRGEPTVHVMNRRITDQVQRQALTVALLGVGAVMAGRIVLLSISSFPLDDVLFETTSAFGTVGMSTGITATGQLVLIALMFIGRLGPITLASALALRDRARRYELPEERPVVG</sequence>
<comment type="caution">
    <text evidence="9">The sequence shown here is derived from an EMBL/GenBank/DDBJ whole genome shotgun (WGS) entry which is preliminary data.</text>
</comment>
<keyword evidence="10" id="KW-1185">Reference proteome</keyword>